<feature type="non-terminal residue" evidence="1">
    <location>
        <position position="1"/>
    </location>
</feature>
<dbReference type="Proteomes" id="UP001432027">
    <property type="component" value="Unassembled WGS sequence"/>
</dbReference>
<evidence type="ECO:0000313" key="1">
    <source>
        <dbReference type="EMBL" id="GMT02217.1"/>
    </source>
</evidence>
<dbReference type="EMBL" id="BTSX01000005">
    <property type="protein sequence ID" value="GMT02217.1"/>
    <property type="molecule type" value="Genomic_DNA"/>
</dbReference>
<evidence type="ECO:0000313" key="2">
    <source>
        <dbReference type="Proteomes" id="UP001432027"/>
    </source>
</evidence>
<reference evidence="1" key="1">
    <citation type="submission" date="2023-10" db="EMBL/GenBank/DDBJ databases">
        <title>Genome assembly of Pristionchus species.</title>
        <authorList>
            <person name="Yoshida K."/>
            <person name="Sommer R.J."/>
        </authorList>
    </citation>
    <scope>NUCLEOTIDE SEQUENCE</scope>
    <source>
        <strain evidence="1">RS0144</strain>
    </source>
</reference>
<evidence type="ECO:0008006" key="3">
    <source>
        <dbReference type="Google" id="ProtNLM"/>
    </source>
</evidence>
<comment type="caution">
    <text evidence="1">The sequence shown here is derived from an EMBL/GenBank/DDBJ whole genome shotgun (WGS) entry which is preliminary data.</text>
</comment>
<protein>
    <recommendedName>
        <fullName evidence="3">Cytochrome P450</fullName>
    </recommendedName>
</protein>
<organism evidence="1 2">
    <name type="scientific">Pristionchus entomophagus</name>
    <dbReference type="NCBI Taxonomy" id="358040"/>
    <lineage>
        <taxon>Eukaryota</taxon>
        <taxon>Metazoa</taxon>
        <taxon>Ecdysozoa</taxon>
        <taxon>Nematoda</taxon>
        <taxon>Chromadorea</taxon>
        <taxon>Rhabditida</taxon>
        <taxon>Rhabditina</taxon>
        <taxon>Diplogasteromorpha</taxon>
        <taxon>Diplogasteroidea</taxon>
        <taxon>Neodiplogasteridae</taxon>
        <taxon>Pristionchus</taxon>
    </lineage>
</organism>
<gene>
    <name evidence="1" type="ORF">PENTCL1PPCAC_24391</name>
</gene>
<keyword evidence="2" id="KW-1185">Reference proteome</keyword>
<accession>A0AAV5U745</accession>
<sequence length="80" mass="9497">PESVVDLQLTSRMFQSRVIECAFLRETIKFVETLIFGQLFEEPNYTGRQFNLCLKVPINKARLFDMRLNLFKPSRYSNTF</sequence>
<dbReference type="AlphaFoldDB" id="A0AAV5U745"/>
<name>A0AAV5U745_9BILA</name>
<proteinExistence type="predicted"/>
<feature type="non-terminal residue" evidence="1">
    <location>
        <position position="80"/>
    </location>
</feature>